<dbReference type="STRING" id="1267768.BV394_02475"/>
<dbReference type="AlphaFoldDB" id="A0A1U7DFJ8"/>
<accession>A0A2M9DGL1</accession>
<protein>
    <submittedName>
        <fullName evidence="1">Uncharacterized protein</fullName>
    </submittedName>
</protein>
<dbReference type="RefSeq" id="WP_076978760.1">
    <property type="nucleotide sequence ID" value="NZ_CP019124.1"/>
</dbReference>
<dbReference type="Proteomes" id="UP000187266">
    <property type="component" value="Chromosome"/>
</dbReference>
<name>A0A1U7DFJ8_9RHOB</name>
<dbReference type="EMBL" id="CP019124">
    <property type="protein sequence ID" value="APX88736.1"/>
    <property type="molecule type" value="Genomic_DNA"/>
</dbReference>
<sequence length="294" mass="33673">MRKVAAIRTHRWGEDEQRLYDTLRPIFGDDLAVVFHDRPANLDLNLHLKVIDITGAWVKKQGLRGVRDWGWRCGDYFYFALREACPDYDQYWLIEPDVLFNGHAEGFFERFDTVEADALGFGVEGVSRNHPFAADMDQGLHLRRAIFALTRFSGRALDHLLECRRARSENDCRPRHFPNDEIFSFSHVGAAGDLRLESLEDHAPEWFDGTVLTTDPDMFVDAIRARDDTHGKIFHPASGREAFKNAVAQRLVTRSGYLKRMGESLGCLDDSDLQDIAETAKQSFLANLRGQWKD</sequence>
<reference evidence="1 2" key="1">
    <citation type="submission" date="2017-01" db="EMBL/GenBank/DDBJ databases">
        <title>Genomic analysis of Xuhuaishuia manganoxidans DY6-4.</title>
        <authorList>
            <person name="Wang X."/>
        </authorList>
    </citation>
    <scope>NUCLEOTIDE SEQUENCE [LARGE SCALE GENOMIC DNA]</scope>
    <source>
        <strain evidence="1 2">DY6-4</strain>
    </source>
</reference>
<accession>A0A1U7DFJ8</accession>
<organism evidence="1 2">
    <name type="scientific">Brevirhabdus pacifica</name>
    <dbReference type="NCBI Taxonomy" id="1267768"/>
    <lineage>
        <taxon>Bacteria</taxon>
        <taxon>Pseudomonadati</taxon>
        <taxon>Pseudomonadota</taxon>
        <taxon>Alphaproteobacteria</taxon>
        <taxon>Rhodobacterales</taxon>
        <taxon>Paracoccaceae</taxon>
        <taxon>Brevirhabdus</taxon>
    </lineage>
</organism>
<dbReference type="OrthoDB" id="8448143at2"/>
<keyword evidence="2" id="KW-1185">Reference proteome</keyword>
<proteinExistence type="predicted"/>
<evidence type="ECO:0000313" key="2">
    <source>
        <dbReference type="Proteomes" id="UP000187266"/>
    </source>
</evidence>
<gene>
    <name evidence="1" type="ORF">BV394_02475</name>
</gene>
<evidence type="ECO:0000313" key="1">
    <source>
        <dbReference type="EMBL" id="APX88736.1"/>
    </source>
</evidence>